<evidence type="ECO:0000256" key="2">
    <source>
        <dbReference type="SAM" id="Phobius"/>
    </source>
</evidence>
<dbReference type="PANTHER" id="PTHR40076:SF1">
    <property type="entry name" value="MEMBRANE PROTEIN"/>
    <property type="match status" value="1"/>
</dbReference>
<proteinExistence type="predicted"/>
<accession>A0ABP9RWS3</accession>
<feature type="transmembrane region" description="Helical" evidence="2">
    <location>
        <begin position="129"/>
        <end position="151"/>
    </location>
</feature>
<dbReference type="InterPro" id="IPR010380">
    <property type="entry name" value="DUF975"/>
</dbReference>
<evidence type="ECO:0000313" key="3">
    <source>
        <dbReference type="EMBL" id="GAA5187968.1"/>
    </source>
</evidence>
<keyword evidence="2" id="KW-0472">Membrane</keyword>
<evidence type="ECO:0000256" key="1">
    <source>
        <dbReference type="SAM" id="MobiDB-lite"/>
    </source>
</evidence>
<name>A0ABP9RWS3_9GAMM</name>
<feature type="transmembrane region" description="Helical" evidence="2">
    <location>
        <begin position="21"/>
        <end position="48"/>
    </location>
</feature>
<gene>
    <name evidence="3" type="ORF">GCM10025772_06810</name>
</gene>
<keyword evidence="4" id="KW-1185">Reference proteome</keyword>
<dbReference type="PANTHER" id="PTHR40076">
    <property type="entry name" value="MEMBRANE PROTEIN-RELATED"/>
    <property type="match status" value="1"/>
</dbReference>
<sequence length="242" mass="26530">MRNPDLLSILKETWLHTKAGLQPILGASLLVFAITMGVLTLGLSLLGIELPMDLADEEAVANLMNETLPLQMLMLTLWAPFGAGLAYLGWRRATGQDASVMQVFNTWAMAVPLVLIALVTEVLTSLGTYMMVLPGLYLMAVLSQANLYYLFHRGSPLRAMLNSAKVVHRNLLLVFPFYVVMAVLMVASFMTMGVALVVTVPYYFYGKGVLFRELFPELTPATEEPAHAGESTPVSKPDSFEA</sequence>
<feature type="transmembrane region" description="Helical" evidence="2">
    <location>
        <begin position="171"/>
        <end position="204"/>
    </location>
</feature>
<organism evidence="3 4">
    <name type="scientific">Ferrimonas gelatinilytica</name>
    <dbReference type="NCBI Taxonomy" id="1255257"/>
    <lineage>
        <taxon>Bacteria</taxon>
        <taxon>Pseudomonadati</taxon>
        <taxon>Pseudomonadota</taxon>
        <taxon>Gammaproteobacteria</taxon>
        <taxon>Alteromonadales</taxon>
        <taxon>Ferrimonadaceae</taxon>
        <taxon>Ferrimonas</taxon>
    </lineage>
</organism>
<evidence type="ECO:0000313" key="4">
    <source>
        <dbReference type="Proteomes" id="UP001501600"/>
    </source>
</evidence>
<feature type="transmembrane region" description="Helical" evidence="2">
    <location>
        <begin position="68"/>
        <end position="90"/>
    </location>
</feature>
<dbReference type="Proteomes" id="UP001501600">
    <property type="component" value="Unassembled WGS sequence"/>
</dbReference>
<reference evidence="4" key="1">
    <citation type="journal article" date="2019" name="Int. J. Syst. Evol. Microbiol.">
        <title>The Global Catalogue of Microorganisms (GCM) 10K type strain sequencing project: providing services to taxonomists for standard genome sequencing and annotation.</title>
        <authorList>
            <consortium name="The Broad Institute Genomics Platform"/>
            <consortium name="The Broad Institute Genome Sequencing Center for Infectious Disease"/>
            <person name="Wu L."/>
            <person name="Ma J."/>
        </authorList>
    </citation>
    <scope>NUCLEOTIDE SEQUENCE [LARGE SCALE GENOMIC DNA]</scope>
    <source>
        <strain evidence="4">JCM 18720</strain>
    </source>
</reference>
<keyword evidence="2" id="KW-1133">Transmembrane helix</keyword>
<keyword evidence="2" id="KW-0812">Transmembrane</keyword>
<feature type="transmembrane region" description="Helical" evidence="2">
    <location>
        <begin position="102"/>
        <end position="123"/>
    </location>
</feature>
<dbReference type="EMBL" id="BAABLF010000005">
    <property type="protein sequence ID" value="GAA5187968.1"/>
    <property type="molecule type" value="Genomic_DNA"/>
</dbReference>
<protein>
    <submittedName>
        <fullName evidence="3">Uncharacterized protein</fullName>
    </submittedName>
</protein>
<feature type="region of interest" description="Disordered" evidence="1">
    <location>
        <begin position="222"/>
        <end position="242"/>
    </location>
</feature>
<dbReference type="RefSeq" id="WP_345315637.1">
    <property type="nucleotide sequence ID" value="NZ_BAABLF010000005.1"/>
</dbReference>
<comment type="caution">
    <text evidence="3">The sequence shown here is derived from an EMBL/GenBank/DDBJ whole genome shotgun (WGS) entry which is preliminary data.</text>
</comment>